<evidence type="ECO:0000313" key="3">
    <source>
        <dbReference type="Proteomes" id="UP000315010"/>
    </source>
</evidence>
<dbReference type="Proteomes" id="UP000315010">
    <property type="component" value="Unassembled WGS sequence"/>
</dbReference>
<name>A0A5C5Z934_9BACT</name>
<evidence type="ECO:0000256" key="1">
    <source>
        <dbReference type="SAM" id="SignalP"/>
    </source>
</evidence>
<gene>
    <name evidence="2" type="ORF">CA13_48060</name>
</gene>
<sequence precursor="true">MFRKPLAFTLATILSSIAFSHAEPTQAANHSDAPEIYFDLPIVTAAVPCARSGSGGLVDIELRLSSMIVAPEPKKIDQWIVRCQPRSSEVQIADYAPRTEVASGIAGPIQIKTTDESSKSVGLSIDGAYGNLAHGNVGADRGSKKFESLQYDRIAPVQAVTASGTINRGRGVYFKLKWTEQQVLEGEKTFQLTLSVPANWRGGLVDVSVIAQSEKKSFGGWDSEVVTLGKANFVVAVYGEGDNDAMHAAKSLAASEEALRKAAMANQRSPNPITGLMRNVTSLFDSNKQELSDRWLERLLLEGTSPHVDKQILALPVATRVAALDYCDARQTFVNLNESSDDTNRYVAAKPAMKRVVNE</sequence>
<dbReference type="AlphaFoldDB" id="A0A5C5Z934"/>
<reference evidence="2 3" key="1">
    <citation type="submission" date="2019-02" db="EMBL/GenBank/DDBJ databases">
        <title>Deep-cultivation of Planctomycetes and their phenomic and genomic characterization uncovers novel biology.</title>
        <authorList>
            <person name="Wiegand S."/>
            <person name="Jogler M."/>
            <person name="Boedeker C."/>
            <person name="Pinto D."/>
            <person name="Vollmers J."/>
            <person name="Rivas-Marin E."/>
            <person name="Kohn T."/>
            <person name="Peeters S.H."/>
            <person name="Heuer A."/>
            <person name="Rast P."/>
            <person name="Oberbeckmann S."/>
            <person name="Bunk B."/>
            <person name="Jeske O."/>
            <person name="Meyerdierks A."/>
            <person name="Storesund J.E."/>
            <person name="Kallscheuer N."/>
            <person name="Luecker S."/>
            <person name="Lage O.M."/>
            <person name="Pohl T."/>
            <person name="Merkel B.J."/>
            <person name="Hornburger P."/>
            <person name="Mueller R.-W."/>
            <person name="Bruemmer F."/>
            <person name="Labrenz M."/>
            <person name="Spormann A.M."/>
            <person name="Op Den Camp H."/>
            <person name="Overmann J."/>
            <person name="Amann R."/>
            <person name="Jetten M.S.M."/>
            <person name="Mascher T."/>
            <person name="Medema M.H."/>
            <person name="Devos D.P."/>
            <person name="Kaster A.-K."/>
            <person name="Ovreas L."/>
            <person name="Rohde M."/>
            <person name="Galperin M.Y."/>
            <person name="Jogler C."/>
        </authorList>
    </citation>
    <scope>NUCLEOTIDE SEQUENCE [LARGE SCALE GENOMIC DNA]</scope>
    <source>
        <strain evidence="2 3">CA13</strain>
    </source>
</reference>
<keyword evidence="1" id="KW-0732">Signal</keyword>
<feature type="signal peptide" evidence="1">
    <location>
        <begin position="1"/>
        <end position="22"/>
    </location>
</feature>
<organism evidence="2 3">
    <name type="scientific">Novipirellula herctigrandis</name>
    <dbReference type="NCBI Taxonomy" id="2527986"/>
    <lineage>
        <taxon>Bacteria</taxon>
        <taxon>Pseudomonadati</taxon>
        <taxon>Planctomycetota</taxon>
        <taxon>Planctomycetia</taxon>
        <taxon>Pirellulales</taxon>
        <taxon>Pirellulaceae</taxon>
        <taxon>Novipirellula</taxon>
    </lineage>
</organism>
<evidence type="ECO:0000313" key="2">
    <source>
        <dbReference type="EMBL" id="TWT83341.1"/>
    </source>
</evidence>
<feature type="chain" id="PRO_5022919415" evidence="1">
    <location>
        <begin position="23"/>
        <end position="359"/>
    </location>
</feature>
<comment type="caution">
    <text evidence="2">The sequence shown here is derived from an EMBL/GenBank/DDBJ whole genome shotgun (WGS) entry which is preliminary data.</text>
</comment>
<keyword evidence="3" id="KW-1185">Reference proteome</keyword>
<dbReference type="EMBL" id="SJPJ01000001">
    <property type="protein sequence ID" value="TWT83341.1"/>
    <property type="molecule type" value="Genomic_DNA"/>
</dbReference>
<dbReference type="RefSeq" id="WP_146400447.1">
    <property type="nucleotide sequence ID" value="NZ_SJPJ01000001.1"/>
</dbReference>
<accession>A0A5C5Z934</accession>
<protein>
    <submittedName>
        <fullName evidence="2">Uncharacterized protein</fullName>
    </submittedName>
</protein>
<proteinExistence type="predicted"/>
<dbReference type="OrthoDB" id="252570at2"/>